<reference evidence="3" key="1">
    <citation type="submission" date="2022-01" db="EMBL/GenBank/DDBJ databases">
        <authorList>
            <person name="King R."/>
        </authorList>
    </citation>
    <scope>NUCLEOTIDE SEQUENCE</scope>
</reference>
<feature type="compositionally biased region" description="Low complexity" evidence="1">
    <location>
        <begin position="170"/>
        <end position="185"/>
    </location>
</feature>
<dbReference type="PANTHER" id="PTHR12243">
    <property type="entry name" value="MADF DOMAIN TRANSCRIPTION FACTOR"/>
    <property type="match status" value="1"/>
</dbReference>
<organism evidence="3 4">
    <name type="scientific">Ceutorhynchus assimilis</name>
    <name type="common">cabbage seed weevil</name>
    <dbReference type="NCBI Taxonomy" id="467358"/>
    <lineage>
        <taxon>Eukaryota</taxon>
        <taxon>Metazoa</taxon>
        <taxon>Ecdysozoa</taxon>
        <taxon>Arthropoda</taxon>
        <taxon>Hexapoda</taxon>
        <taxon>Insecta</taxon>
        <taxon>Pterygota</taxon>
        <taxon>Neoptera</taxon>
        <taxon>Endopterygota</taxon>
        <taxon>Coleoptera</taxon>
        <taxon>Polyphaga</taxon>
        <taxon>Cucujiformia</taxon>
        <taxon>Curculionidae</taxon>
        <taxon>Ceutorhynchinae</taxon>
        <taxon>Ceutorhynchus</taxon>
    </lineage>
</organism>
<name>A0A9N9MFD4_9CUCU</name>
<evidence type="ECO:0000259" key="2">
    <source>
        <dbReference type="PROSITE" id="PS51029"/>
    </source>
</evidence>
<feature type="domain" description="MADF" evidence="2">
    <location>
        <begin position="5"/>
        <end position="94"/>
    </location>
</feature>
<dbReference type="PROSITE" id="PS51029">
    <property type="entry name" value="MADF"/>
    <property type="match status" value="1"/>
</dbReference>
<dbReference type="OrthoDB" id="6703957at2759"/>
<accession>A0A9N9MFD4</accession>
<dbReference type="PANTHER" id="PTHR12243:SF67">
    <property type="entry name" value="COREPRESSOR OF PANGOLIN, ISOFORM A-RELATED"/>
    <property type="match status" value="1"/>
</dbReference>
<sequence>MDDGLLIEQVAGFPALFNKNDCRFKNKTAREQAWQTIAEIMGCSVEDCSNRWVVLRAKYTTLKKQIRETPSGSAGFSISWPHYEAMGFLDPFLVTRRTISNIKLKYQNISNLESSEQGQGPSSIWDTMSQLEFSDVSVGAPETEDSVTEVTDETDFSPPPTPDPISKSGTPTTSHSQLSTTSTSFSSFNQKMAALRRQNTKGRGGAMGGTKRNAQEAMCHSITSAIGDFQRRHQAYSEGIENMAPSSWAKSLAEDMLVLSPSQRIIFKKKCYDILAEMVQNTQE</sequence>
<dbReference type="GO" id="GO:0005634">
    <property type="term" value="C:nucleus"/>
    <property type="evidence" value="ECO:0007669"/>
    <property type="project" value="TreeGrafter"/>
</dbReference>
<dbReference type="AlphaFoldDB" id="A0A9N9MFD4"/>
<dbReference type="Proteomes" id="UP001152799">
    <property type="component" value="Chromosome 14"/>
</dbReference>
<dbReference type="InterPro" id="IPR006578">
    <property type="entry name" value="MADF-dom"/>
</dbReference>
<evidence type="ECO:0000256" key="1">
    <source>
        <dbReference type="SAM" id="MobiDB-lite"/>
    </source>
</evidence>
<feature type="compositionally biased region" description="Acidic residues" evidence="1">
    <location>
        <begin position="142"/>
        <end position="155"/>
    </location>
</feature>
<dbReference type="SMART" id="SM00595">
    <property type="entry name" value="MADF"/>
    <property type="match status" value="1"/>
</dbReference>
<proteinExistence type="predicted"/>
<keyword evidence="4" id="KW-1185">Reference proteome</keyword>
<evidence type="ECO:0000313" key="4">
    <source>
        <dbReference type="Proteomes" id="UP001152799"/>
    </source>
</evidence>
<dbReference type="GO" id="GO:0006357">
    <property type="term" value="P:regulation of transcription by RNA polymerase II"/>
    <property type="evidence" value="ECO:0007669"/>
    <property type="project" value="TreeGrafter"/>
</dbReference>
<protein>
    <recommendedName>
        <fullName evidence="2">MADF domain-containing protein</fullName>
    </recommendedName>
</protein>
<dbReference type="Pfam" id="PF10545">
    <property type="entry name" value="MADF_DNA_bdg"/>
    <property type="match status" value="1"/>
</dbReference>
<dbReference type="GO" id="GO:0005667">
    <property type="term" value="C:transcription regulator complex"/>
    <property type="evidence" value="ECO:0007669"/>
    <property type="project" value="TreeGrafter"/>
</dbReference>
<feature type="region of interest" description="Disordered" evidence="1">
    <location>
        <begin position="138"/>
        <end position="185"/>
    </location>
</feature>
<gene>
    <name evidence="3" type="ORF">CEUTPL_LOCUS4383</name>
</gene>
<dbReference type="EMBL" id="OU892290">
    <property type="protein sequence ID" value="CAG9763725.1"/>
    <property type="molecule type" value="Genomic_DNA"/>
</dbReference>
<dbReference type="InterPro" id="IPR039353">
    <property type="entry name" value="TF_Adf1"/>
</dbReference>
<evidence type="ECO:0000313" key="3">
    <source>
        <dbReference type="EMBL" id="CAG9763725.1"/>
    </source>
</evidence>